<dbReference type="AlphaFoldDB" id="A0A4R2S0X2"/>
<keyword evidence="3 5" id="KW-0808">Transferase</keyword>
<evidence type="ECO:0000256" key="1">
    <source>
        <dbReference type="ARBA" id="ARBA00007228"/>
    </source>
</evidence>
<name>A0A4R2S0X2_9FIRM</name>
<dbReference type="Pfam" id="PF00588">
    <property type="entry name" value="SpoU_methylase"/>
    <property type="match status" value="1"/>
</dbReference>
<dbReference type="Gene3D" id="3.40.1280.10">
    <property type="match status" value="1"/>
</dbReference>
<dbReference type="InterPro" id="IPR013123">
    <property type="entry name" value="SpoU_subst-bd"/>
</dbReference>
<keyword evidence="6" id="KW-1185">Reference proteome</keyword>
<evidence type="ECO:0000313" key="5">
    <source>
        <dbReference type="EMBL" id="TCP68857.1"/>
    </source>
</evidence>
<dbReference type="GO" id="GO:0005737">
    <property type="term" value="C:cytoplasm"/>
    <property type="evidence" value="ECO:0007669"/>
    <property type="project" value="UniProtKB-ARBA"/>
</dbReference>
<dbReference type="PANTHER" id="PTHR43191:SF2">
    <property type="entry name" value="RRNA METHYLTRANSFERASE 3, MITOCHONDRIAL"/>
    <property type="match status" value="1"/>
</dbReference>
<accession>A0A4R2S0X2</accession>
<dbReference type="InterPro" id="IPR053888">
    <property type="entry name" value="MRM3-like_sub_bind"/>
</dbReference>
<comment type="caution">
    <text evidence="5">The sequence shown here is derived from an EMBL/GenBank/DDBJ whole genome shotgun (WGS) entry which is preliminary data.</text>
</comment>
<dbReference type="EMBL" id="SLXT01000001">
    <property type="protein sequence ID" value="TCP68857.1"/>
    <property type="molecule type" value="Genomic_DNA"/>
</dbReference>
<dbReference type="InterPro" id="IPR029026">
    <property type="entry name" value="tRNA_m1G_MTases_N"/>
</dbReference>
<sequence>MPTYREEPATVITSVQNIRVQRAKDLNRKKGRVLAGQFLLEGVRLVEEALASGIPLHEGFYSERLLNSERGQQLYRQLRTGGVDMVLVTDRVLQAISETEQCQGIVMIADLPRYQWQEVCQKAGEKAAALLLIIDGVQDPGNLGTMLRTAEAAGVQAVLLTAGTVDPFNPKVIRAAMGSVFRLPLASAPSSDELRQVLADQGMAVFVADAHGERRYDQADWTVPKMALVVGSEARGPEPLWLEGASEIVRIPLCAPVESLNAAIASALLLFEAAKQRRT</sequence>
<dbReference type="GO" id="GO:0032259">
    <property type="term" value="P:methylation"/>
    <property type="evidence" value="ECO:0007669"/>
    <property type="project" value="UniProtKB-KW"/>
</dbReference>
<dbReference type="Gene3D" id="3.30.1330.30">
    <property type="match status" value="1"/>
</dbReference>
<evidence type="ECO:0000313" key="6">
    <source>
        <dbReference type="Proteomes" id="UP000294813"/>
    </source>
</evidence>
<dbReference type="InterPro" id="IPR001537">
    <property type="entry name" value="SpoU_MeTrfase"/>
</dbReference>
<organism evidence="5 6">
    <name type="scientific">Heliophilum fasciatum</name>
    <dbReference type="NCBI Taxonomy" id="35700"/>
    <lineage>
        <taxon>Bacteria</taxon>
        <taxon>Bacillati</taxon>
        <taxon>Bacillota</taxon>
        <taxon>Clostridia</taxon>
        <taxon>Eubacteriales</taxon>
        <taxon>Heliobacteriaceae</taxon>
        <taxon>Heliophilum</taxon>
    </lineage>
</organism>
<dbReference type="SUPFAM" id="SSF55315">
    <property type="entry name" value="L30e-like"/>
    <property type="match status" value="1"/>
</dbReference>
<dbReference type="PANTHER" id="PTHR43191">
    <property type="entry name" value="RRNA METHYLTRANSFERASE 3"/>
    <property type="match status" value="1"/>
</dbReference>
<dbReference type="InterPro" id="IPR051259">
    <property type="entry name" value="rRNA_Methyltransferase"/>
</dbReference>
<evidence type="ECO:0000256" key="3">
    <source>
        <dbReference type="ARBA" id="ARBA00022679"/>
    </source>
</evidence>
<dbReference type="GO" id="GO:0006396">
    <property type="term" value="P:RNA processing"/>
    <property type="evidence" value="ECO:0007669"/>
    <property type="project" value="InterPro"/>
</dbReference>
<keyword evidence="2 5" id="KW-0489">Methyltransferase</keyword>
<protein>
    <submittedName>
        <fullName evidence="5">TrmH family RNA methyltransferase</fullName>
    </submittedName>
</protein>
<gene>
    <name evidence="5" type="ORF">EDD73_10117</name>
</gene>
<dbReference type="RefSeq" id="WP_165876219.1">
    <property type="nucleotide sequence ID" value="NZ_JAOQNU010000001.1"/>
</dbReference>
<dbReference type="SUPFAM" id="SSF75217">
    <property type="entry name" value="alpha/beta knot"/>
    <property type="match status" value="1"/>
</dbReference>
<dbReference type="CDD" id="cd18095">
    <property type="entry name" value="SpoU-like_rRNA-MTase"/>
    <property type="match status" value="1"/>
</dbReference>
<evidence type="ECO:0000259" key="4">
    <source>
        <dbReference type="SMART" id="SM00967"/>
    </source>
</evidence>
<dbReference type="GO" id="GO:0003723">
    <property type="term" value="F:RNA binding"/>
    <property type="evidence" value="ECO:0007669"/>
    <property type="project" value="InterPro"/>
</dbReference>
<dbReference type="InterPro" id="IPR029064">
    <property type="entry name" value="Ribosomal_eL30-like_sf"/>
</dbReference>
<proteinExistence type="inferred from homology"/>
<comment type="similarity">
    <text evidence="1">Belongs to the class IV-like SAM-binding methyltransferase superfamily. RNA methyltransferase TrmH family.</text>
</comment>
<dbReference type="InterPro" id="IPR029028">
    <property type="entry name" value="Alpha/beta_knot_MTases"/>
</dbReference>
<dbReference type="SMART" id="SM00967">
    <property type="entry name" value="SpoU_sub_bind"/>
    <property type="match status" value="1"/>
</dbReference>
<dbReference type="Proteomes" id="UP000294813">
    <property type="component" value="Unassembled WGS sequence"/>
</dbReference>
<dbReference type="GO" id="GO:0008173">
    <property type="term" value="F:RNA methyltransferase activity"/>
    <property type="evidence" value="ECO:0007669"/>
    <property type="project" value="InterPro"/>
</dbReference>
<dbReference type="Pfam" id="PF22435">
    <property type="entry name" value="MRM3-like_sub_bind"/>
    <property type="match status" value="1"/>
</dbReference>
<reference evidence="5 6" key="1">
    <citation type="submission" date="2019-03" db="EMBL/GenBank/DDBJ databases">
        <title>Genomic Encyclopedia of Type Strains, Phase IV (KMG-IV): sequencing the most valuable type-strain genomes for metagenomic binning, comparative biology and taxonomic classification.</title>
        <authorList>
            <person name="Goeker M."/>
        </authorList>
    </citation>
    <scope>NUCLEOTIDE SEQUENCE [LARGE SCALE GENOMIC DNA]</scope>
    <source>
        <strain evidence="5 6">DSM 11170</strain>
    </source>
</reference>
<evidence type="ECO:0000256" key="2">
    <source>
        <dbReference type="ARBA" id="ARBA00022603"/>
    </source>
</evidence>
<feature type="domain" description="RNA 2-O ribose methyltransferase substrate binding" evidence="4">
    <location>
        <begin position="39"/>
        <end position="115"/>
    </location>
</feature>